<evidence type="ECO:0000256" key="1">
    <source>
        <dbReference type="SAM" id="MobiDB-lite"/>
    </source>
</evidence>
<evidence type="ECO:0000313" key="2">
    <source>
        <dbReference type="EMBL" id="JAH13941.1"/>
    </source>
</evidence>
<feature type="region of interest" description="Disordered" evidence="1">
    <location>
        <begin position="1"/>
        <end position="26"/>
    </location>
</feature>
<reference evidence="2" key="1">
    <citation type="submission" date="2014-11" db="EMBL/GenBank/DDBJ databases">
        <authorList>
            <person name="Amaro Gonzalez C."/>
        </authorList>
    </citation>
    <scope>NUCLEOTIDE SEQUENCE</scope>
</reference>
<organism evidence="2">
    <name type="scientific">Anguilla anguilla</name>
    <name type="common">European freshwater eel</name>
    <name type="synonym">Muraena anguilla</name>
    <dbReference type="NCBI Taxonomy" id="7936"/>
    <lineage>
        <taxon>Eukaryota</taxon>
        <taxon>Metazoa</taxon>
        <taxon>Chordata</taxon>
        <taxon>Craniata</taxon>
        <taxon>Vertebrata</taxon>
        <taxon>Euteleostomi</taxon>
        <taxon>Actinopterygii</taxon>
        <taxon>Neopterygii</taxon>
        <taxon>Teleostei</taxon>
        <taxon>Anguilliformes</taxon>
        <taxon>Anguillidae</taxon>
        <taxon>Anguilla</taxon>
    </lineage>
</organism>
<protein>
    <submittedName>
        <fullName evidence="2">Uncharacterized protein</fullName>
    </submittedName>
</protein>
<sequence>MARSGVGTHGPGDSSPFRFWTRPVTV</sequence>
<name>A0A0E9QAP5_ANGAN</name>
<dbReference type="AlphaFoldDB" id="A0A0E9QAP5"/>
<reference evidence="2" key="2">
    <citation type="journal article" date="2015" name="Fish Shellfish Immunol.">
        <title>Early steps in the European eel (Anguilla anguilla)-Vibrio vulnificus interaction in the gills: Role of the RtxA13 toxin.</title>
        <authorList>
            <person name="Callol A."/>
            <person name="Pajuelo D."/>
            <person name="Ebbesson L."/>
            <person name="Teles M."/>
            <person name="MacKenzie S."/>
            <person name="Amaro C."/>
        </authorList>
    </citation>
    <scope>NUCLEOTIDE SEQUENCE</scope>
</reference>
<accession>A0A0E9QAP5</accession>
<dbReference type="EMBL" id="GBXM01094636">
    <property type="protein sequence ID" value="JAH13941.1"/>
    <property type="molecule type" value="Transcribed_RNA"/>
</dbReference>
<proteinExistence type="predicted"/>